<evidence type="ECO:0000256" key="1">
    <source>
        <dbReference type="SAM" id="Phobius"/>
    </source>
</evidence>
<dbReference type="PANTHER" id="PTHR13018:SF20">
    <property type="entry name" value="SPORULATION-SPECIFIC PROTEIN 75"/>
    <property type="match status" value="1"/>
</dbReference>
<dbReference type="HOGENOM" id="CLU_002458_1_0_1"/>
<dbReference type="Pfam" id="PF02714">
    <property type="entry name" value="RSN1_7TM"/>
    <property type="match status" value="1"/>
</dbReference>
<dbReference type="InterPro" id="IPR045122">
    <property type="entry name" value="Csc1-like"/>
</dbReference>
<feature type="transmembrane region" description="Helical" evidence="1">
    <location>
        <begin position="397"/>
        <end position="417"/>
    </location>
</feature>
<keyword evidence="1" id="KW-0472">Membrane</keyword>
<feature type="transmembrane region" description="Helical" evidence="1">
    <location>
        <begin position="262"/>
        <end position="283"/>
    </location>
</feature>
<dbReference type="eggNOG" id="KOG1134">
    <property type="taxonomic scope" value="Eukaryota"/>
</dbReference>
<feature type="transmembrane region" description="Helical" evidence="1">
    <location>
        <begin position="209"/>
        <end position="242"/>
    </location>
</feature>
<feature type="transmembrane region" description="Helical" evidence="1">
    <location>
        <begin position="303"/>
        <end position="328"/>
    </location>
</feature>
<dbReference type="FunCoup" id="A5E4I3">
    <property type="interactions" value="16"/>
</dbReference>
<dbReference type="GO" id="GO:0005886">
    <property type="term" value="C:plasma membrane"/>
    <property type="evidence" value="ECO:0007669"/>
    <property type="project" value="TreeGrafter"/>
</dbReference>
<dbReference type="EMBL" id="CH981529">
    <property type="protein sequence ID" value="EDK46341.1"/>
    <property type="molecule type" value="Genomic_DNA"/>
</dbReference>
<dbReference type="GeneID" id="5231646"/>
<dbReference type="InParanoid" id="A5E4I3"/>
<feature type="transmembrane region" description="Helical" evidence="1">
    <location>
        <begin position="463"/>
        <end position="485"/>
    </location>
</feature>
<gene>
    <name evidence="4" type="ORF">LELG_04522</name>
</gene>
<keyword evidence="1" id="KW-1133">Transmembrane helix</keyword>
<dbReference type="Pfam" id="PF12621">
    <property type="entry name" value="PHM7_ext"/>
    <property type="match status" value="1"/>
</dbReference>
<proteinExistence type="predicted"/>
<sequence>MVCIRIEEIDFHVQRAKNALQLLEESQILQLQKYYSLTTRRTMMSRWMFWRLTWALPWENLCKISWSKFSFKKYPEKKNLEVKFYPPIEYRFTKIPKINCSCHIKLPGWLRIFALQRRVSLIEWALSVLQESQLFIDGEIQKMTNDQLGKHNNVFIEFQDYKGACMANQCLLSQSQGCFDKTFMEVHPQDIIWRNVSRTDGIMCKFENYLVTILFIIITILYVVPVSLVHSISELAVITHMIPFLDWIYQFPEEAKQTISGFLPSIFLTVLTEIVLKMFRFLICFKGKVTGAEVEVGLQKWFFVFLFVQQFLVVTISSSITVVLRQIIDQPTSIPVLLATNLPKSATFFFRYICLRAFALCGNNFLRFTQLVLRNTYYKIIDITPRQKFHRLTKLSLIKWGTTFAVYSIYACIGIAFSIISPLISLFIIFFLSLSILYYKYALNYVYSHINISETMGRLYPNALLHMYTGIYCSECCLIGILFLSKDSSGKCVMQTQGWIMTGVLFVTIFINAIIYNIYSPYFANLPILSDRVCMKEKETKHESSEEATPIDSGVSLTGYNTLYLHPAFKYHKPIVWLPKDPHEMCKLQLEEIEIRSNTMFKGDTKGATLHVSPQFGNIQVTVSGAPPDML</sequence>
<name>A5E4I3_LODEL</name>
<dbReference type="PANTHER" id="PTHR13018">
    <property type="entry name" value="PROBABLE MEMBRANE PROTEIN DUF221-RELATED"/>
    <property type="match status" value="1"/>
</dbReference>
<keyword evidence="5" id="KW-1185">Reference proteome</keyword>
<feature type="transmembrane region" description="Helical" evidence="1">
    <location>
        <begin position="423"/>
        <end position="442"/>
    </location>
</feature>
<dbReference type="OMA" id="INCSCHI"/>
<dbReference type="GO" id="GO:0005227">
    <property type="term" value="F:calcium-activated cation channel activity"/>
    <property type="evidence" value="ECO:0007669"/>
    <property type="project" value="InterPro"/>
</dbReference>
<evidence type="ECO:0000259" key="2">
    <source>
        <dbReference type="Pfam" id="PF02714"/>
    </source>
</evidence>
<dbReference type="KEGG" id="lel:PVL30_004241"/>
<dbReference type="VEuPathDB" id="FungiDB:LELG_04522"/>
<reference evidence="4 5" key="1">
    <citation type="journal article" date="2009" name="Nature">
        <title>Evolution of pathogenicity and sexual reproduction in eight Candida genomes.</title>
        <authorList>
            <person name="Butler G."/>
            <person name="Rasmussen M.D."/>
            <person name="Lin M.F."/>
            <person name="Santos M.A."/>
            <person name="Sakthikumar S."/>
            <person name="Munro C.A."/>
            <person name="Rheinbay E."/>
            <person name="Grabherr M."/>
            <person name="Forche A."/>
            <person name="Reedy J.L."/>
            <person name="Agrafioti I."/>
            <person name="Arnaud M.B."/>
            <person name="Bates S."/>
            <person name="Brown A.J."/>
            <person name="Brunke S."/>
            <person name="Costanzo M.C."/>
            <person name="Fitzpatrick D.A."/>
            <person name="de Groot P.W."/>
            <person name="Harris D."/>
            <person name="Hoyer L.L."/>
            <person name="Hube B."/>
            <person name="Klis F.M."/>
            <person name="Kodira C."/>
            <person name="Lennard N."/>
            <person name="Logue M.E."/>
            <person name="Martin R."/>
            <person name="Neiman A.M."/>
            <person name="Nikolaou E."/>
            <person name="Quail M.A."/>
            <person name="Quinn J."/>
            <person name="Santos M.C."/>
            <person name="Schmitzberger F.F."/>
            <person name="Sherlock G."/>
            <person name="Shah P."/>
            <person name="Silverstein K.A."/>
            <person name="Skrzypek M.S."/>
            <person name="Soll D."/>
            <person name="Staggs R."/>
            <person name="Stansfield I."/>
            <person name="Stumpf M.P."/>
            <person name="Sudbery P.E."/>
            <person name="Srikantha T."/>
            <person name="Zeng Q."/>
            <person name="Berman J."/>
            <person name="Berriman M."/>
            <person name="Heitman J."/>
            <person name="Gow N.A."/>
            <person name="Lorenz M.C."/>
            <person name="Birren B.W."/>
            <person name="Kellis M."/>
            <person name="Cuomo C.A."/>
        </authorList>
    </citation>
    <scope>NUCLEOTIDE SEQUENCE [LARGE SCALE GENOMIC DNA]</scope>
    <source>
        <strain evidence="5">ATCC 11503 / BCRC 21390 / CBS 2605 / JCM 1781 / NBRC 1676 / NRRL YB-4239</strain>
    </source>
</reference>
<dbReference type="OrthoDB" id="1076608at2759"/>
<dbReference type="Proteomes" id="UP000001996">
    <property type="component" value="Unassembled WGS sequence"/>
</dbReference>
<evidence type="ECO:0000259" key="3">
    <source>
        <dbReference type="Pfam" id="PF12621"/>
    </source>
</evidence>
<feature type="transmembrane region" description="Helical" evidence="1">
    <location>
        <begin position="497"/>
        <end position="519"/>
    </location>
</feature>
<dbReference type="InterPro" id="IPR022257">
    <property type="entry name" value="PHM7_ext"/>
</dbReference>
<keyword evidence="1" id="KW-0812">Transmembrane</keyword>
<evidence type="ECO:0000313" key="4">
    <source>
        <dbReference type="EMBL" id="EDK46341.1"/>
    </source>
</evidence>
<dbReference type="InterPro" id="IPR003864">
    <property type="entry name" value="CSC1/OSCA1-like_7TM"/>
</dbReference>
<protein>
    <recommendedName>
        <fullName evidence="6">CSC1/OSCA1-like 7TM region domain-containing protein</fullName>
    </recommendedName>
</protein>
<feature type="domain" description="CSC1/OSCA1-like 7TM region" evidence="2">
    <location>
        <begin position="208"/>
        <end position="481"/>
    </location>
</feature>
<dbReference type="AlphaFoldDB" id="A5E4I3"/>
<evidence type="ECO:0000313" key="5">
    <source>
        <dbReference type="Proteomes" id="UP000001996"/>
    </source>
</evidence>
<feature type="domain" description="10TM putative phosphate transporter extracellular tail" evidence="3">
    <location>
        <begin position="561"/>
        <end position="596"/>
    </location>
</feature>
<organism evidence="4 5">
    <name type="scientific">Lodderomyces elongisporus (strain ATCC 11503 / CBS 2605 / JCM 1781 / NBRC 1676 / NRRL YB-4239)</name>
    <name type="common">Yeast</name>
    <name type="synonym">Saccharomyces elongisporus</name>
    <dbReference type="NCBI Taxonomy" id="379508"/>
    <lineage>
        <taxon>Eukaryota</taxon>
        <taxon>Fungi</taxon>
        <taxon>Dikarya</taxon>
        <taxon>Ascomycota</taxon>
        <taxon>Saccharomycotina</taxon>
        <taxon>Pichiomycetes</taxon>
        <taxon>Debaryomycetaceae</taxon>
        <taxon>Candida/Lodderomyces clade</taxon>
        <taxon>Lodderomyces</taxon>
    </lineage>
</organism>
<evidence type="ECO:0008006" key="6">
    <source>
        <dbReference type="Google" id="ProtNLM"/>
    </source>
</evidence>
<accession>A5E4I3</accession>